<dbReference type="InterPro" id="IPR005829">
    <property type="entry name" value="Sugar_transporter_CS"/>
</dbReference>
<dbReference type="eggNOG" id="KOG0254">
    <property type="taxonomic scope" value="Eukaryota"/>
</dbReference>
<evidence type="ECO:0000259" key="7">
    <source>
        <dbReference type="PROSITE" id="PS50850"/>
    </source>
</evidence>
<dbReference type="InterPro" id="IPR036259">
    <property type="entry name" value="MFS_trans_sf"/>
</dbReference>
<feature type="transmembrane region" description="Helical" evidence="6">
    <location>
        <begin position="441"/>
        <end position="459"/>
    </location>
</feature>
<dbReference type="Proteomes" id="UP000011715">
    <property type="component" value="Unassembled WGS sequence"/>
</dbReference>
<feature type="transmembrane region" description="Helical" evidence="6">
    <location>
        <begin position="100"/>
        <end position="118"/>
    </location>
</feature>
<keyword evidence="10" id="KW-1185">Reference proteome</keyword>
<dbReference type="InterPro" id="IPR020846">
    <property type="entry name" value="MFS_dom"/>
</dbReference>
<feature type="transmembrane region" description="Helical" evidence="6">
    <location>
        <begin position="12"/>
        <end position="36"/>
    </location>
</feature>
<dbReference type="Pfam" id="PF00083">
    <property type="entry name" value="Sugar_tr"/>
    <property type="match status" value="1"/>
</dbReference>
<proteinExistence type="inferred from homology"/>
<comment type="subcellular location">
    <subcellularLocation>
        <location evidence="1">Membrane</location>
        <topology evidence="1">Multi-pass membrane protein</topology>
    </subcellularLocation>
</comment>
<dbReference type="OrthoDB" id="6612291at2759"/>
<name>A0A0C4DN30_MAGP6</name>
<dbReference type="EnsemblFungi" id="MAPG_01204T0">
    <property type="protein sequence ID" value="MAPG_01204T0"/>
    <property type="gene ID" value="MAPG_01204"/>
</dbReference>
<evidence type="ECO:0000256" key="4">
    <source>
        <dbReference type="ARBA" id="ARBA00022989"/>
    </source>
</evidence>
<dbReference type="VEuPathDB" id="FungiDB:MAPG_01204"/>
<evidence type="ECO:0000313" key="8">
    <source>
        <dbReference type="EMBL" id="KLU82127.1"/>
    </source>
</evidence>
<feature type="transmembrane region" description="Helical" evidence="6">
    <location>
        <begin position="370"/>
        <end position="389"/>
    </location>
</feature>
<dbReference type="SUPFAM" id="SSF103473">
    <property type="entry name" value="MFS general substrate transporter"/>
    <property type="match status" value="1"/>
</dbReference>
<feature type="transmembrane region" description="Helical" evidence="6">
    <location>
        <begin position="409"/>
        <end position="429"/>
    </location>
</feature>
<feature type="transmembrane region" description="Helical" evidence="6">
    <location>
        <begin position="276"/>
        <end position="298"/>
    </location>
</feature>
<dbReference type="EMBL" id="GL876966">
    <property type="protein sequence ID" value="KLU82127.1"/>
    <property type="molecule type" value="Genomic_DNA"/>
</dbReference>
<dbReference type="PANTHER" id="PTHR48022">
    <property type="entry name" value="PLASTIDIC GLUCOSE TRANSPORTER 4"/>
    <property type="match status" value="1"/>
</dbReference>
<dbReference type="InterPro" id="IPR050360">
    <property type="entry name" value="MFS_Sugar_Transporters"/>
</dbReference>
<accession>A0A0C4DN30</accession>
<dbReference type="InterPro" id="IPR005828">
    <property type="entry name" value="MFS_sugar_transport-like"/>
</dbReference>
<dbReference type="EMBL" id="ADBL01000283">
    <property type="status" value="NOT_ANNOTATED_CDS"/>
    <property type="molecule type" value="Genomic_DNA"/>
</dbReference>
<evidence type="ECO:0000256" key="3">
    <source>
        <dbReference type="ARBA" id="ARBA00022692"/>
    </source>
</evidence>
<dbReference type="GO" id="GO:0005351">
    <property type="term" value="F:carbohydrate:proton symporter activity"/>
    <property type="evidence" value="ECO:0007669"/>
    <property type="project" value="TreeGrafter"/>
</dbReference>
<evidence type="ECO:0000313" key="9">
    <source>
        <dbReference type="EnsemblFungi" id="MAPG_01204T0"/>
    </source>
</evidence>
<sequence>MLGFVRDRNVMLTTHVSLNMLLATFALGISVFAYGFEGGVVNTIQAMPKFVEQFGELNPSTGKYVLSPDRLAYLNSLPLIAYAFGVVLSTQLSERFGRRVVFILMNSICASGTAVSYTSTTYGQILAGRMILQIHIGMEAALVPIFMGELVPAAVRGAFVGSFTFSHIFANFISSIITNFTSKYTDHSSWKIPLACIFAFPSLALLMSVFLPESPRWLLRKGQTEKAAEMLSYINGAKEGFVVEDQIRLLREALDDSVEKGRWSDMLKGTNKSRTITACIAAGSSMLTGMSFAANYGAIFLAQVNVLDPFMITMVKRAVLLLGPITVMVCIDRLGRRSTFLFLGTGSALSLLVMGSMGSIQSQTTDLKKAIVAMSIVFPFCYIGSFGSIMQIVPSEISHISLRDKTSMVYWIVSDVCNFAATFTLPYLLQAPYANLGAKVGFIYAATSIGFLVWAFLCYHDLTGRSLEEVDEMFEAGVPAWRSKSWVSTSKMAQLTAMENSKGGVVMDEKKAFHVEEATHVEGRQKD</sequence>
<feature type="transmembrane region" description="Helical" evidence="6">
    <location>
        <begin position="71"/>
        <end position="88"/>
    </location>
</feature>
<reference evidence="9" key="4">
    <citation type="journal article" date="2015" name="G3 (Bethesda)">
        <title>Genome sequences of three phytopathogenic species of the Magnaporthaceae family of fungi.</title>
        <authorList>
            <person name="Okagaki L.H."/>
            <person name="Nunes C.C."/>
            <person name="Sailsbery J."/>
            <person name="Clay B."/>
            <person name="Brown D."/>
            <person name="John T."/>
            <person name="Oh Y."/>
            <person name="Young N."/>
            <person name="Fitzgerald M."/>
            <person name="Haas B.J."/>
            <person name="Zeng Q."/>
            <person name="Young S."/>
            <person name="Adiconis X."/>
            <person name="Fan L."/>
            <person name="Levin J.Z."/>
            <person name="Mitchell T.K."/>
            <person name="Okubara P.A."/>
            <person name="Farman M.L."/>
            <person name="Kohn L.M."/>
            <person name="Birren B."/>
            <person name="Ma L.-J."/>
            <person name="Dean R.A."/>
        </authorList>
    </citation>
    <scope>NUCLEOTIDE SEQUENCE</scope>
    <source>
        <strain evidence="9">ATCC 64411 / 73-15</strain>
    </source>
</reference>
<dbReference type="GO" id="GO:0016020">
    <property type="term" value="C:membrane"/>
    <property type="evidence" value="ECO:0007669"/>
    <property type="project" value="UniProtKB-SubCell"/>
</dbReference>
<feature type="transmembrane region" description="Helical" evidence="6">
    <location>
        <begin position="130"/>
        <end position="151"/>
    </location>
</feature>
<keyword evidence="3 6" id="KW-0812">Transmembrane</keyword>
<dbReference type="PROSITE" id="PS00216">
    <property type="entry name" value="SUGAR_TRANSPORT_1"/>
    <property type="match status" value="1"/>
</dbReference>
<feature type="transmembrane region" description="Helical" evidence="6">
    <location>
        <begin position="310"/>
        <end position="331"/>
    </location>
</feature>
<feature type="transmembrane region" description="Helical" evidence="6">
    <location>
        <begin position="192"/>
        <end position="211"/>
    </location>
</feature>
<gene>
    <name evidence="8" type="ORF">MAPG_01204</name>
</gene>
<dbReference type="PROSITE" id="PS50850">
    <property type="entry name" value="MFS"/>
    <property type="match status" value="1"/>
</dbReference>
<keyword evidence="4 6" id="KW-1133">Transmembrane helix</keyword>
<feature type="transmembrane region" description="Helical" evidence="6">
    <location>
        <begin position="158"/>
        <end position="180"/>
    </location>
</feature>
<reference evidence="8" key="1">
    <citation type="submission" date="2010-05" db="EMBL/GenBank/DDBJ databases">
        <title>The Genome Sequence of Magnaporthe poae strain ATCC 64411.</title>
        <authorList>
            <consortium name="The Broad Institute Genome Sequencing Platform"/>
            <consortium name="Broad Institute Genome Sequencing Center for Infectious Disease"/>
            <person name="Ma L.-J."/>
            <person name="Dead R."/>
            <person name="Young S."/>
            <person name="Zeng Q."/>
            <person name="Koehrsen M."/>
            <person name="Alvarado L."/>
            <person name="Berlin A."/>
            <person name="Chapman S.B."/>
            <person name="Chen Z."/>
            <person name="Freedman E."/>
            <person name="Gellesch M."/>
            <person name="Goldberg J."/>
            <person name="Griggs A."/>
            <person name="Gujja S."/>
            <person name="Heilman E.R."/>
            <person name="Heiman D."/>
            <person name="Hepburn T."/>
            <person name="Howarth C."/>
            <person name="Jen D."/>
            <person name="Larson L."/>
            <person name="Mehta T."/>
            <person name="Neiman D."/>
            <person name="Pearson M."/>
            <person name="Roberts A."/>
            <person name="Saif S."/>
            <person name="Shea T."/>
            <person name="Shenoy N."/>
            <person name="Sisk P."/>
            <person name="Stolte C."/>
            <person name="Sykes S."/>
            <person name="Walk T."/>
            <person name="White J."/>
            <person name="Yandava C."/>
            <person name="Haas B."/>
            <person name="Nusbaum C."/>
            <person name="Birren B."/>
        </authorList>
    </citation>
    <scope>NUCLEOTIDE SEQUENCE</scope>
    <source>
        <strain evidence="8">ATCC 64411</strain>
    </source>
</reference>
<reference evidence="8" key="3">
    <citation type="submission" date="2011-03" db="EMBL/GenBank/DDBJ databases">
        <title>Annotation of Magnaporthe poae ATCC 64411.</title>
        <authorList>
            <person name="Ma L.-J."/>
            <person name="Dead R."/>
            <person name="Young S.K."/>
            <person name="Zeng Q."/>
            <person name="Gargeya S."/>
            <person name="Fitzgerald M."/>
            <person name="Haas B."/>
            <person name="Abouelleil A."/>
            <person name="Alvarado L."/>
            <person name="Arachchi H.M."/>
            <person name="Berlin A."/>
            <person name="Brown A."/>
            <person name="Chapman S.B."/>
            <person name="Chen Z."/>
            <person name="Dunbar C."/>
            <person name="Freedman E."/>
            <person name="Gearin G."/>
            <person name="Gellesch M."/>
            <person name="Goldberg J."/>
            <person name="Griggs A."/>
            <person name="Gujja S."/>
            <person name="Heiman D."/>
            <person name="Howarth C."/>
            <person name="Larson L."/>
            <person name="Lui A."/>
            <person name="MacDonald P.J.P."/>
            <person name="Mehta T."/>
            <person name="Montmayeur A."/>
            <person name="Murphy C."/>
            <person name="Neiman D."/>
            <person name="Pearson M."/>
            <person name="Priest M."/>
            <person name="Roberts A."/>
            <person name="Saif S."/>
            <person name="Shea T."/>
            <person name="Shenoy N."/>
            <person name="Sisk P."/>
            <person name="Stolte C."/>
            <person name="Sykes S."/>
            <person name="Yandava C."/>
            <person name="Wortman J."/>
            <person name="Nusbaum C."/>
            <person name="Birren B."/>
        </authorList>
    </citation>
    <scope>NUCLEOTIDE SEQUENCE</scope>
    <source>
        <strain evidence="8">ATCC 64411</strain>
    </source>
</reference>
<dbReference type="OMA" id="LMNSICA"/>
<protein>
    <recommendedName>
        <fullName evidence="7">Major facilitator superfamily (MFS) profile domain-containing protein</fullName>
    </recommendedName>
</protein>
<evidence type="ECO:0000313" key="10">
    <source>
        <dbReference type="Proteomes" id="UP000011715"/>
    </source>
</evidence>
<reference evidence="9" key="5">
    <citation type="submission" date="2015-06" db="UniProtKB">
        <authorList>
            <consortium name="EnsemblFungi"/>
        </authorList>
    </citation>
    <scope>IDENTIFICATION</scope>
    <source>
        <strain evidence="9">ATCC 64411</strain>
    </source>
</reference>
<keyword evidence="5 6" id="KW-0472">Membrane</keyword>
<evidence type="ECO:0000256" key="2">
    <source>
        <dbReference type="ARBA" id="ARBA00010992"/>
    </source>
</evidence>
<dbReference type="AlphaFoldDB" id="A0A0C4DN30"/>
<reference evidence="10" key="2">
    <citation type="submission" date="2010-05" db="EMBL/GenBank/DDBJ databases">
        <title>The genome sequence of Magnaporthe poae strain ATCC 64411.</title>
        <authorList>
            <person name="Ma L.-J."/>
            <person name="Dead R."/>
            <person name="Young S."/>
            <person name="Zeng Q."/>
            <person name="Koehrsen M."/>
            <person name="Alvarado L."/>
            <person name="Berlin A."/>
            <person name="Chapman S.B."/>
            <person name="Chen Z."/>
            <person name="Freedman E."/>
            <person name="Gellesch M."/>
            <person name="Goldberg J."/>
            <person name="Griggs A."/>
            <person name="Gujja S."/>
            <person name="Heilman E.R."/>
            <person name="Heiman D."/>
            <person name="Hepburn T."/>
            <person name="Howarth C."/>
            <person name="Jen D."/>
            <person name="Larson L."/>
            <person name="Mehta T."/>
            <person name="Neiman D."/>
            <person name="Pearson M."/>
            <person name="Roberts A."/>
            <person name="Saif S."/>
            <person name="Shea T."/>
            <person name="Shenoy N."/>
            <person name="Sisk P."/>
            <person name="Stolte C."/>
            <person name="Sykes S."/>
            <person name="Walk T."/>
            <person name="White J."/>
            <person name="Yandava C."/>
            <person name="Haas B."/>
            <person name="Nusbaum C."/>
            <person name="Birren B."/>
        </authorList>
    </citation>
    <scope>NUCLEOTIDE SEQUENCE [LARGE SCALE GENOMIC DNA]</scope>
    <source>
        <strain evidence="10">ATCC 64411 / 73-15</strain>
    </source>
</reference>
<comment type="similarity">
    <text evidence="2">Belongs to the major facilitator superfamily. Sugar transporter (TC 2.A.1.1) family.</text>
</comment>
<evidence type="ECO:0000256" key="6">
    <source>
        <dbReference type="SAM" id="Phobius"/>
    </source>
</evidence>
<evidence type="ECO:0000256" key="5">
    <source>
        <dbReference type="ARBA" id="ARBA00023136"/>
    </source>
</evidence>
<feature type="transmembrane region" description="Helical" evidence="6">
    <location>
        <begin position="338"/>
        <end position="358"/>
    </location>
</feature>
<dbReference type="Gene3D" id="1.20.1250.20">
    <property type="entry name" value="MFS general substrate transporter like domains"/>
    <property type="match status" value="1"/>
</dbReference>
<organism evidence="9 10">
    <name type="scientific">Magnaporthiopsis poae (strain ATCC 64411 / 73-15)</name>
    <name type="common">Kentucky bluegrass fungus</name>
    <name type="synonym">Magnaporthe poae</name>
    <dbReference type="NCBI Taxonomy" id="644358"/>
    <lineage>
        <taxon>Eukaryota</taxon>
        <taxon>Fungi</taxon>
        <taxon>Dikarya</taxon>
        <taxon>Ascomycota</taxon>
        <taxon>Pezizomycotina</taxon>
        <taxon>Sordariomycetes</taxon>
        <taxon>Sordariomycetidae</taxon>
        <taxon>Magnaporthales</taxon>
        <taxon>Magnaporthaceae</taxon>
        <taxon>Magnaporthiopsis</taxon>
    </lineage>
</organism>
<feature type="domain" description="Major facilitator superfamily (MFS) profile" evidence="7">
    <location>
        <begin position="23"/>
        <end position="463"/>
    </location>
</feature>
<dbReference type="PANTHER" id="PTHR48022:SF77">
    <property type="entry name" value="MAJOR FACILITATOR SUPERFAMILY (MFS) PROFILE DOMAIN-CONTAINING PROTEIN"/>
    <property type="match status" value="1"/>
</dbReference>
<evidence type="ECO:0000256" key="1">
    <source>
        <dbReference type="ARBA" id="ARBA00004141"/>
    </source>
</evidence>